<keyword evidence="5 8" id="KW-0812">Transmembrane</keyword>
<evidence type="ECO:0000256" key="8">
    <source>
        <dbReference type="HAMAP-Rule" id="MF_01937"/>
    </source>
</evidence>
<feature type="transmembrane region" description="Helical" evidence="8">
    <location>
        <begin position="116"/>
        <end position="137"/>
    </location>
</feature>
<dbReference type="InterPro" id="IPR026046">
    <property type="entry name" value="UBIAD1"/>
</dbReference>
<dbReference type="InterPro" id="IPR000537">
    <property type="entry name" value="UbiA_prenyltransferase"/>
</dbReference>
<evidence type="ECO:0000256" key="5">
    <source>
        <dbReference type="ARBA" id="ARBA00022692"/>
    </source>
</evidence>
<reference evidence="10 11" key="1">
    <citation type="submission" date="2020-07" db="EMBL/GenBank/DDBJ databases">
        <authorList>
            <person name="Feng X."/>
        </authorList>
    </citation>
    <scope>NUCLEOTIDE SEQUENCE [LARGE SCALE GENOMIC DNA]</scope>
    <source>
        <strain evidence="10 11">JCM14086</strain>
    </source>
</reference>
<name>A0A7X1AYJ7_9BACT</name>
<feature type="transmembrane region" description="Helical" evidence="8">
    <location>
        <begin position="39"/>
        <end position="57"/>
    </location>
</feature>
<dbReference type="PANTHER" id="PTHR13929:SF0">
    <property type="entry name" value="UBIA PRENYLTRANSFERASE DOMAIN-CONTAINING PROTEIN 1"/>
    <property type="match status" value="1"/>
</dbReference>
<dbReference type="EMBL" id="JACHVA010000086">
    <property type="protein sequence ID" value="MBC2602337.1"/>
    <property type="molecule type" value="Genomic_DNA"/>
</dbReference>
<evidence type="ECO:0000313" key="11">
    <source>
        <dbReference type="Proteomes" id="UP000525652"/>
    </source>
</evidence>
<keyword evidence="3 8" id="KW-1003">Cell membrane</keyword>
<dbReference type="InterPro" id="IPR044878">
    <property type="entry name" value="UbiA_sf"/>
</dbReference>
<feature type="transmembrane region" description="Helical" evidence="8">
    <location>
        <begin position="92"/>
        <end position="110"/>
    </location>
</feature>
<protein>
    <recommendedName>
        <fullName evidence="8 9">1,4-dihydroxy-2-naphthoate octaprenyltransferase</fullName>
        <shortName evidence="8">DHNA-octaprenyltransferase</shortName>
        <ecNumber evidence="8 9">2.5.1.74</ecNumber>
    </recommendedName>
</protein>
<comment type="catalytic activity">
    <reaction evidence="8">
        <text>an all-trans-polyprenyl diphosphate + 1,4-dihydroxy-2-naphthoate + H(+) = a 2-demethylmenaquinol + CO2 + diphosphate</text>
        <dbReference type="Rhea" id="RHEA:26478"/>
        <dbReference type="Rhea" id="RHEA-COMP:9563"/>
        <dbReference type="Rhea" id="RHEA-COMP:9564"/>
        <dbReference type="ChEBI" id="CHEBI:11173"/>
        <dbReference type="ChEBI" id="CHEBI:15378"/>
        <dbReference type="ChEBI" id="CHEBI:16526"/>
        <dbReference type="ChEBI" id="CHEBI:33019"/>
        <dbReference type="ChEBI" id="CHEBI:55437"/>
        <dbReference type="ChEBI" id="CHEBI:58914"/>
        <dbReference type="EC" id="2.5.1.74"/>
    </reaction>
</comment>
<dbReference type="CDD" id="cd13962">
    <property type="entry name" value="PT_UbiA_UBIAD1"/>
    <property type="match status" value="1"/>
</dbReference>
<dbReference type="GO" id="GO:0009234">
    <property type="term" value="P:menaquinone biosynthetic process"/>
    <property type="evidence" value="ECO:0007669"/>
    <property type="project" value="UniProtKB-UniRule"/>
</dbReference>
<dbReference type="NCBIfam" id="TIGR00751">
    <property type="entry name" value="menA"/>
    <property type="match status" value="1"/>
</dbReference>
<dbReference type="PIRSF" id="PIRSF005355">
    <property type="entry name" value="UBIAD1"/>
    <property type="match status" value="1"/>
</dbReference>
<sequence length="291" mass="31256">MKLQPWILASRPRTLPAAVIPVLVGSGVAASVDAFHWLPAMICGLFAIIIQVGTNFANDYYDWKQGADTEERIGPTRAVASGLIAPQQMRTAAFLTLGIGFLVGLSLIYWGGWWLLAVGLGSVLSAVAYTAQPIALGYRGLGDVFVIAFFGFVAVGFTAYVQVGSFPCSVWPAGLAIGLLANNLLVINNYRDRESDLVAGKRTLIVRLGPAFGEALVLTSICVSIFLCFGFGLIQERWTTLIALPGMIPIFIVWRKMPRALRRDGFGGLLQKSASGLILYGVLLTVGLFLS</sequence>
<dbReference type="InterPro" id="IPR004657">
    <property type="entry name" value="MenA"/>
</dbReference>
<dbReference type="Proteomes" id="UP000525652">
    <property type="component" value="Unassembled WGS sequence"/>
</dbReference>
<evidence type="ECO:0000256" key="2">
    <source>
        <dbReference type="ARBA" id="ARBA00022428"/>
    </source>
</evidence>
<dbReference type="RefSeq" id="WP_185693026.1">
    <property type="nucleotide sequence ID" value="NZ_JACHVA010000086.1"/>
</dbReference>
<evidence type="ECO:0000256" key="1">
    <source>
        <dbReference type="ARBA" id="ARBA00004141"/>
    </source>
</evidence>
<keyword evidence="7 8" id="KW-0472">Membrane</keyword>
<evidence type="ECO:0000313" key="10">
    <source>
        <dbReference type="EMBL" id="MBC2602337.1"/>
    </source>
</evidence>
<dbReference type="GO" id="GO:0046428">
    <property type="term" value="F:1,4-dihydroxy-2-naphthoate polyprenyltransferase activity"/>
    <property type="evidence" value="ECO:0007669"/>
    <property type="project" value="UniProtKB-UniRule"/>
</dbReference>
<evidence type="ECO:0000256" key="4">
    <source>
        <dbReference type="ARBA" id="ARBA00022679"/>
    </source>
</evidence>
<dbReference type="GO" id="GO:0005886">
    <property type="term" value="C:plasma membrane"/>
    <property type="evidence" value="ECO:0007669"/>
    <property type="project" value="UniProtKB-SubCell"/>
</dbReference>
<dbReference type="HAMAP" id="MF_01937">
    <property type="entry name" value="MenA_1"/>
    <property type="match status" value="1"/>
</dbReference>
<keyword evidence="4 8" id="KW-0808">Transferase</keyword>
<evidence type="ECO:0000256" key="9">
    <source>
        <dbReference type="NCBIfam" id="TIGR00751"/>
    </source>
</evidence>
<organism evidence="10 11">
    <name type="scientific">Puniceicoccus vermicola</name>
    <dbReference type="NCBI Taxonomy" id="388746"/>
    <lineage>
        <taxon>Bacteria</taxon>
        <taxon>Pseudomonadati</taxon>
        <taxon>Verrucomicrobiota</taxon>
        <taxon>Opitutia</taxon>
        <taxon>Puniceicoccales</taxon>
        <taxon>Puniceicoccaceae</taxon>
        <taxon>Puniceicoccus</taxon>
    </lineage>
</organism>
<feature type="transmembrane region" description="Helical" evidence="8">
    <location>
        <begin position="238"/>
        <end position="257"/>
    </location>
</feature>
<dbReference type="GO" id="GO:0042371">
    <property type="term" value="P:vitamin K biosynthetic process"/>
    <property type="evidence" value="ECO:0007669"/>
    <property type="project" value="TreeGrafter"/>
</dbReference>
<feature type="transmembrane region" description="Helical" evidence="8">
    <location>
        <begin position="144"/>
        <end position="163"/>
    </location>
</feature>
<feature type="transmembrane region" description="Helical" evidence="8">
    <location>
        <begin position="211"/>
        <end position="232"/>
    </location>
</feature>
<comment type="caution">
    <text evidence="10">The sequence shown here is derived from an EMBL/GenBank/DDBJ whole genome shotgun (WGS) entry which is preliminary data.</text>
</comment>
<evidence type="ECO:0000256" key="3">
    <source>
        <dbReference type="ARBA" id="ARBA00022475"/>
    </source>
</evidence>
<evidence type="ECO:0000256" key="7">
    <source>
        <dbReference type="ARBA" id="ARBA00023136"/>
    </source>
</evidence>
<dbReference type="Pfam" id="PF01040">
    <property type="entry name" value="UbiA"/>
    <property type="match status" value="1"/>
</dbReference>
<keyword evidence="6 8" id="KW-1133">Transmembrane helix</keyword>
<gene>
    <name evidence="8" type="primary">menA</name>
    <name evidence="10" type="ORF">H5P30_11165</name>
</gene>
<dbReference type="EC" id="2.5.1.74" evidence="8 9"/>
<feature type="transmembrane region" description="Helical" evidence="8">
    <location>
        <begin position="169"/>
        <end position="190"/>
    </location>
</feature>
<proteinExistence type="inferred from homology"/>
<comment type="pathway">
    <text evidence="8">Quinol/quinone metabolism; menaquinone biosynthesis; menaquinol from 1,4-dihydroxy-2-naphthoate: step 1/2.</text>
</comment>
<comment type="similarity">
    <text evidence="8">Belongs to the MenA family. Type 1 subfamily.</text>
</comment>
<feature type="transmembrane region" description="Helical" evidence="8">
    <location>
        <begin position="269"/>
        <end position="290"/>
    </location>
</feature>
<comment type="function">
    <text evidence="8">Conversion of 1,4-dihydroxy-2-naphthoate (DHNA) to demethylmenaquinone (DMK).</text>
</comment>
<dbReference type="AlphaFoldDB" id="A0A7X1AYJ7"/>
<dbReference type="Gene3D" id="1.10.357.140">
    <property type="entry name" value="UbiA prenyltransferase"/>
    <property type="match status" value="1"/>
</dbReference>
<dbReference type="PANTHER" id="PTHR13929">
    <property type="entry name" value="1,4-DIHYDROXY-2-NAPHTHOATE OCTAPRENYLTRANSFERASE"/>
    <property type="match status" value="1"/>
</dbReference>
<keyword evidence="2 8" id="KW-0474">Menaquinone biosynthesis</keyword>
<dbReference type="NCBIfam" id="NF004751">
    <property type="entry name" value="PRK06080.1-3"/>
    <property type="match status" value="1"/>
</dbReference>
<dbReference type="UniPathway" id="UPA00079">
    <property type="reaction ID" value="UER00168"/>
</dbReference>
<evidence type="ECO:0000256" key="6">
    <source>
        <dbReference type="ARBA" id="ARBA00022989"/>
    </source>
</evidence>
<keyword evidence="11" id="KW-1185">Reference proteome</keyword>
<accession>A0A7X1AYJ7</accession>
<comment type="subcellular location">
    <subcellularLocation>
        <location evidence="8">Cell membrane</location>
        <topology evidence="8">Multi-pass membrane protein</topology>
    </subcellularLocation>
    <subcellularLocation>
        <location evidence="1">Membrane</location>
        <topology evidence="1">Multi-pass membrane protein</topology>
    </subcellularLocation>
</comment>